<proteinExistence type="predicted"/>
<dbReference type="AlphaFoldDB" id="A0AAD1TAR9"/>
<dbReference type="EMBL" id="OW240921">
    <property type="protein sequence ID" value="CAH2319154.1"/>
    <property type="molecule type" value="Genomic_DNA"/>
</dbReference>
<sequence length="69" mass="7933">MAAEARLEKGREDPLRALLFRPARKSRQHARCVTRTRPDRHNARRVCDVTAQESADVTDLAFQRGSCRK</sequence>
<accession>A0AAD1TAR9</accession>
<organism evidence="1 2">
    <name type="scientific">Pelobates cultripes</name>
    <name type="common">Western spadefoot toad</name>
    <dbReference type="NCBI Taxonomy" id="61616"/>
    <lineage>
        <taxon>Eukaryota</taxon>
        <taxon>Metazoa</taxon>
        <taxon>Chordata</taxon>
        <taxon>Craniata</taxon>
        <taxon>Vertebrata</taxon>
        <taxon>Euteleostomi</taxon>
        <taxon>Amphibia</taxon>
        <taxon>Batrachia</taxon>
        <taxon>Anura</taxon>
        <taxon>Pelobatoidea</taxon>
        <taxon>Pelobatidae</taxon>
        <taxon>Pelobates</taxon>
    </lineage>
</organism>
<dbReference type="Proteomes" id="UP001295444">
    <property type="component" value="Chromosome 10"/>
</dbReference>
<evidence type="ECO:0000313" key="1">
    <source>
        <dbReference type="EMBL" id="CAH2319154.1"/>
    </source>
</evidence>
<evidence type="ECO:0000313" key="2">
    <source>
        <dbReference type="Proteomes" id="UP001295444"/>
    </source>
</evidence>
<name>A0AAD1TAR9_PELCU</name>
<keyword evidence="2" id="KW-1185">Reference proteome</keyword>
<protein>
    <submittedName>
        <fullName evidence="1">Uncharacterized protein</fullName>
    </submittedName>
</protein>
<reference evidence="1" key="1">
    <citation type="submission" date="2022-03" db="EMBL/GenBank/DDBJ databases">
        <authorList>
            <person name="Alioto T."/>
            <person name="Alioto T."/>
            <person name="Gomez Garrido J."/>
        </authorList>
    </citation>
    <scope>NUCLEOTIDE SEQUENCE</scope>
</reference>
<gene>
    <name evidence="1" type="ORF">PECUL_23A001938</name>
</gene>